<organism evidence="2 3">
    <name type="scientific">Pseudomonas duriflava</name>
    <dbReference type="NCBI Taxonomy" id="459528"/>
    <lineage>
        <taxon>Bacteria</taxon>
        <taxon>Pseudomonadati</taxon>
        <taxon>Pseudomonadota</taxon>
        <taxon>Gammaproteobacteria</taxon>
        <taxon>Pseudomonadales</taxon>
        <taxon>Pseudomonadaceae</taxon>
        <taxon>Pseudomonas</taxon>
    </lineage>
</organism>
<keyword evidence="2" id="KW-0456">Lyase</keyword>
<dbReference type="InterPro" id="IPR004360">
    <property type="entry name" value="Glyas_Fos-R_dOase_dom"/>
</dbReference>
<dbReference type="RefSeq" id="WP_145145588.1">
    <property type="nucleotide sequence ID" value="NZ_VLKY01000022.1"/>
</dbReference>
<dbReference type="OrthoDB" id="9800438at2"/>
<comment type="caution">
    <text evidence="2">The sequence shown here is derived from an EMBL/GenBank/DDBJ whole genome shotgun (WGS) entry which is preliminary data.</text>
</comment>
<name>A0A562PU87_9PSED</name>
<dbReference type="InterPro" id="IPR037523">
    <property type="entry name" value="VOC_core"/>
</dbReference>
<dbReference type="GO" id="GO:0016829">
    <property type="term" value="F:lyase activity"/>
    <property type="evidence" value="ECO:0007669"/>
    <property type="project" value="UniProtKB-KW"/>
</dbReference>
<feature type="domain" description="VOC" evidence="1">
    <location>
        <begin position="3"/>
        <end position="127"/>
    </location>
</feature>
<dbReference type="Gene3D" id="3.10.180.10">
    <property type="entry name" value="2,3-Dihydroxybiphenyl 1,2-Dioxygenase, domain 1"/>
    <property type="match status" value="1"/>
</dbReference>
<sequence length="134" mass="14627">MSILDHIEFSVKDAEVSRQFYERALAPLGVRRIITVPPANTCNGGTRHGFGKGYPCLWVHDRDIPGKGNHIAFTVQERALVDAFYHEAVAAGGEGNGVPGVRSHYHDNYYAAYVLDPDGVNIEVVCLVACEANT</sequence>
<keyword evidence="2" id="KW-0560">Oxidoreductase</keyword>
<gene>
    <name evidence="2" type="ORF">IQ22_04275</name>
</gene>
<evidence type="ECO:0000313" key="2">
    <source>
        <dbReference type="EMBL" id="TWI47984.1"/>
    </source>
</evidence>
<dbReference type="PROSITE" id="PS51819">
    <property type="entry name" value="VOC"/>
    <property type="match status" value="1"/>
</dbReference>
<dbReference type="CDD" id="cd07262">
    <property type="entry name" value="VOC_like"/>
    <property type="match status" value="1"/>
</dbReference>
<dbReference type="SUPFAM" id="SSF54593">
    <property type="entry name" value="Glyoxalase/Bleomycin resistance protein/Dihydroxybiphenyl dioxygenase"/>
    <property type="match status" value="1"/>
</dbReference>
<dbReference type="Pfam" id="PF00903">
    <property type="entry name" value="Glyoxalase"/>
    <property type="match status" value="1"/>
</dbReference>
<dbReference type="AlphaFoldDB" id="A0A562PU87"/>
<dbReference type="Proteomes" id="UP000316905">
    <property type="component" value="Unassembled WGS sequence"/>
</dbReference>
<accession>A0A562PU87</accession>
<protein>
    <submittedName>
        <fullName evidence="2">Catechol 2,3-dioxygenase-like lactoylglutathione lyase family enzyme</fullName>
    </submittedName>
</protein>
<reference evidence="2 3" key="1">
    <citation type="journal article" date="2015" name="Stand. Genomic Sci.">
        <title>Genomic Encyclopedia of Bacterial and Archaeal Type Strains, Phase III: the genomes of soil and plant-associated and newly described type strains.</title>
        <authorList>
            <person name="Whitman W.B."/>
            <person name="Woyke T."/>
            <person name="Klenk H.P."/>
            <person name="Zhou Y."/>
            <person name="Lilburn T.G."/>
            <person name="Beck B.J."/>
            <person name="De Vos P."/>
            <person name="Vandamme P."/>
            <person name="Eisen J.A."/>
            <person name="Garrity G."/>
            <person name="Hugenholtz P."/>
            <person name="Kyrpides N.C."/>
        </authorList>
    </citation>
    <scope>NUCLEOTIDE SEQUENCE [LARGE SCALE GENOMIC DNA]</scope>
    <source>
        <strain evidence="2 3">CGMCC 1.6858</strain>
    </source>
</reference>
<keyword evidence="2" id="KW-0223">Dioxygenase</keyword>
<dbReference type="InterPro" id="IPR029068">
    <property type="entry name" value="Glyas_Bleomycin-R_OHBP_Dase"/>
</dbReference>
<proteinExistence type="predicted"/>
<dbReference type="GO" id="GO:0051213">
    <property type="term" value="F:dioxygenase activity"/>
    <property type="evidence" value="ECO:0007669"/>
    <property type="project" value="UniProtKB-KW"/>
</dbReference>
<dbReference type="PANTHER" id="PTHR35006:SF2">
    <property type="entry name" value="GLYOXALASE FAMILY PROTEIN (AFU_ORTHOLOGUE AFUA_5G14830)"/>
    <property type="match status" value="1"/>
</dbReference>
<evidence type="ECO:0000313" key="3">
    <source>
        <dbReference type="Proteomes" id="UP000316905"/>
    </source>
</evidence>
<keyword evidence="3" id="KW-1185">Reference proteome</keyword>
<dbReference type="PANTHER" id="PTHR35006">
    <property type="entry name" value="GLYOXALASE FAMILY PROTEIN (AFU_ORTHOLOGUE AFUA_5G14830)"/>
    <property type="match status" value="1"/>
</dbReference>
<dbReference type="EMBL" id="VLKY01000022">
    <property type="protein sequence ID" value="TWI47984.1"/>
    <property type="molecule type" value="Genomic_DNA"/>
</dbReference>
<evidence type="ECO:0000259" key="1">
    <source>
        <dbReference type="PROSITE" id="PS51819"/>
    </source>
</evidence>